<dbReference type="Gene3D" id="3.90.550.10">
    <property type="entry name" value="Spore Coat Polysaccharide Biosynthesis Protein SpsA, Chain A"/>
    <property type="match status" value="1"/>
</dbReference>
<dbReference type="SUPFAM" id="SSF89623">
    <property type="entry name" value="Ribose/Galactose isomerase RpiB/AlsB"/>
    <property type="match status" value="1"/>
</dbReference>
<dbReference type="InterPro" id="IPR036569">
    <property type="entry name" value="RpiB_LacA_LacB_sf"/>
</dbReference>
<dbReference type="NCBIfam" id="TIGR00689">
    <property type="entry name" value="rpiB_lacA_lacB"/>
    <property type="match status" value="1"/>
</dbReference>
<proteinExistence type="predicted"/>
<dbReference type="SUPFAM" id="SSF53448">
    <property type="entry name" value="Nucleotide-diphospho-sugar transferases"/>
    <property type="match status" value="1"/>
</dbReference>
<reference evidence="1" key="1">
    <citation type="journal article" date="2020" name="Nature">
        <title>Giant virus diversity and host interactions through global metagenomics.</title>
        <authorList>
            <person name="Schulz F."/>
            <person name="Roux S."/>
            <person name="Paez-Espino D."/>
            <person name="Jungbluth S."/>
            <person name="Walsh D.A."/>
            <person name="Denef V.J."/>
            <person name="McMahon K.D."/>
            <person name="Konstantinidis K.T."/>
            <person name="Eloe-Fadrosh E.A."/>
            <person name="Kyrpides N.C."/>
            <person name="Woyke T."/>
        </authorList>
    </citation>
    <scope>NUCLEOTIDE SEQUENCE</scope>
    <source>
        <strain evidence="1">GVMAG-M-3300001348-25</strain>
    </source>
</reference>
<evidence type="ECO:0000313" key="1">
    <source>
        <dbReference type="EMBL" id="QHT28009.1"/>
    </source>
</evidence>
<dbReference type="AlphaFoldDB" id="A0A6C0EIB3"/>
<dbReference type="PANTHER" id="PTHR30345">
    <property type="entry name" value="RIBOSE-5-PHOSPHATE ISOMERASE B"/>
    <property type="match status" value="1"/>
</dbReference>
<protein>
    <recommendedName>
        <fullName evidence="2">Nucleotidyl transferase domain-containing protein</fullName>
    </recommendedName>
</protein>
<dbReference type="Pfam" id="PF02502">
    <property type="entry name" value="LacAB_rpiB"/>
    <property type="match status" value="1"/>
</dbReference>
<dbReference type="InterPro" id="IPR003500">
    <property type="entry name" value="RpiB_LacA_LacB"/>
</dbReference>
<dbReference type="PANTHER" id="PTHR30345:SF0">
    <property type="entry name" value="DNA DAMAGE-REPAIR_TOLERATION PROTEIN DRT102"/>
    <property type="match status" value="1"/>
</dbReference>
<dbReference type="GO" id="GO:0005975">
    <property type="term" value="P:carbohydrate metabolic process"/>
    <property type="evidence" value="ECO:0007669"/>
    <property type="project" value="InterPro"/>
</dbReference>
<dbReference type="GO" id="GO:0016853">
    <property type="term" value="F:isomerase activity"/>
    <property type="evidence" value="ECO:0007669"/>
    <property type="project" value="InterPro"/>
</dbReference>
<dbReference type="InterPro" id="IPR029044">
    <property type="entry name" value="Nucleotide-diphossugar_trans"/>
</dbReference>
<dbReference type="Gene3D" id="3.40.1400.10">
    <property type="entry name" value="Sugar-phosphate isomerase, RpiB/LacA/LacB"/>
    <property type="match status" value="1"/>
</dbReference>
<accession>A0A6C0EIB3</accession>
<sequence length="383" mass="44819">MILVIPLCGISDEHFCKPLTIVNGKTILELSLENLVMDSSSKIFFILKEIHILNYSLDTHIKNLFNHKYNITIITCDYTTQSMPETLMLAKKELLEFENEQIIIYTPYIYLSEKLDLNQLKNNLIVTFKSNSNSHSYAKIDNNNNVLSIQEKKVISDNALIGLYSFDNVKMLFYYLNEMFDKKIKFNNKFYLSMLYSLIIKDNIVVKNYHIEYMYPLGNIKEQFLINKLYFNKLDKDKIIGLASDHSGYNAKNVMINVLKRLDIKFIDYGCFSDKNCDYYEYIDNLCNDIKMNKLQYGFGFCRTAQGVNICANKHSHIISALIYDDFSAQMSVEHNGANFFCFPEKDCSIDKFNNYINIILNNTFNGGRFLSRLIKMYNFIYE</sequence>
<organism evidence="1">
    <name type="scientific">viral metagenome</name>
    <dbReference type="NCBI Taxonomy" id="1070528"/>
    <lineage>
        <taxon>unclassified sequences</taxon>
        <taxon>metagenomes</taxon>
        <taxon>organismal metagenomes</taxon>
    </lineage>
</organism>
<name>A0A6C0EIB3_9ZZZZ</name>
<evidence type="ECO:0008006" key="2">
    <source>
        <dbReference type="Google" id="ProtNLM"/>
    </source>
</evidence>
<dbReference type="EMBL" id="MN738851">
    <property type="protein sequence ID" value="QHT28009.1"/>
    <property type="molecule type" value="Genomic_DNA"/>
</dbReference>